<evidence type="ECO:0000256" key="7">
    <source>
        <dbReference type="ARBA" id="ARBA00022833"/>
    </source>
</evidence>
<dbReference type="EMBL" id="VWXF01000004">
    <property type="protein sequence ID" value="NIF22266.1"/>
    <property type="molecule type" value="Genomic_DNA"/>
</dbReference>
<dbReference type="Proteomes" id="UP001515683">
    <property type="component" value="Unassembled WGS sequence"/>
</dbReference>
<dbReference type="Gene3D" id="3.30.70.360">
    <property type="match status" value="2"/>
</dbReference>
<dbReference type="SUPFAM" id="SSF53187">
    <property type="entry name" value="Zn-dependent exopeptidases"/>
    <property type="match status" value="1"/>
</dbReference>
<evidence type="ECO:0000256" key="8">
    <source>
        <dbReference type="ARBA" id="ARBA00022997"/>
    </source>
</evidence>
<keyword evidence="5" id="KW-0479">Metal-binding</keyword>
<evidence type="ECO:0000313" key="11">
    <source>
        <dbReference type="EMBL" id="NIF22266.1"/>
    </source>
</evidence>
<comment type="cofactor">
    <cofactor evidence="1">
        <name>Co(2+)</name>
        <dbReference type="ChEBI" id="CHEBI:48828"/>
    </cofactor>
</comment>
<keyword evidence="7" id="KW-0862">Zinc</keyword>
<dbReference type="PROSITE" id="PS00758">
    <property type="entry name" value="ARGE_DAPE_CPG2_1"/>
    <property type="match status" value="1"/>
</dbReference>
<protein>
    <submittedName>
        <fullName evidence="11">M20 family metallopeptidase</fullName>
    </submittedName>
</protein>
<keyword evidence="12" id="KW-1185">Reference proteome</keyword>
<evidence type="ECO:0000256" key="6">
    <source>
        <dbReference type="ARBA" id="ARBA00022801"/>
    </source>
</evidence>
<reference evidence="11 12" key="1">
    <citation type="journal article" date="2019" name="bioRxiv">
        <title>Bacteria contribute to plant secondary compound degradation in a generalist herbivore system.</title>
        <authorList>
            <person name="Francoeur C.B."/>
            <person name="Khadempour L."/>
            <person name="Moreira-Soto R.D."/>
            <person name="Gotting K."/>
            <person name="Book A.J."/>
            <person name="Pinto-Tomas A.A."/>
            <person name="Keefover-Ring K."/>
            <person name="Currie C.R."/>
        </authorList>
    </citation>
    <scope>NUCLEOTIDE SEQUENCE [LARGE SCALE GENOMIC DNA]</scope>
    <source>
        <strain evidence="11">Acro-835</strain>
    </source>
</reference>
<name>A0ABX0RA94_9GAMM</name>
<evidence type="ECO:0000256" key="3">
    <source>
        <dbReference type="ARBA" id="ARBA00006247"/>
    </source>
</evidence>
<dbReference type="PANTHER" id="PTHR43808:SF31">
    <property type="entry name" value="N-ACETYL-L-CITRULLINE DEACETYLASE"/>
    <property type="match status" value="1"/>
</dbReference>
<organism evidence="11 12">
    <name type="scientific">Candidatus Pantoea multigeneris</name>
    <dbReference type="NCBI Taxonomy" id="2608357"/>
    <lineage>
        <taxon>Bacteria</taxon>
        <taxon>Pseudomonadati</taxon>
        <taxon>Pseudomonadota</taxon>
        <taxon>Gammaproteobacteria</taxon>
        <taxon>Enterobacterales</taxon>
        <taxon>Erwiniaceae</taxon>
        <taxon>Pantoea</taxon>
    </lineage>
</organism>
<comment type="similarity">
    <text evidence="3">Belongs to the peptidase M20A family.</text>
</comment>
<keyword evidence="4" id="KW-0645">Protease</keyword>
<comment type="cofactor">
    <cofactor evidence="2">
        <name>Zn(2+)</name>
        <dbReference type="ChEBI" id="CHEBI:29105"/>
    </cofactor>
</comment>
<dbReference type="PANTHER" id="PTHR43808">
    <property type="entry name" value="ACETYLORNITHINE DEACETYLASE"/>
    <property type="match status" value="1"/>
</dbReference>
<accession>A0ABX0RA94</accession>
<dbReference type="InterPro" id="IPR001261">
    <property type="entry name" value="ArgE/DapE_CS"/>
</dbReference>
<dbReference type="Pfam" id="PF01546">
    <property type="entry name" value="Peptidase_M20"/>
    <property type="match status" value="1"/>
</dbReference>
<sequence length="484" mass="53018">MPAALSPSEKALLPLIDQWINQHRPQFIADLAGWIAHASVSRADLALPGAPFGPACAALLQEVLAQAQTAGFRTENHQGYAGTVVYGQQRYEIGLIAHLDVVPAGDNWTFPPFQLTQHGDFLTGRGVGDNKGPALMNLYLLRLLRDLNIPLHHNLRLIYGVAEETTMADLIWYQQHAAIPEYSLVTDGFFPVNHAQKGQLTFTLRLENAGELAAIRAGNASNSIPANAELIVDEERIKQLAAQQQNRHHDVTLSHNVMCTQGSGGHAAWPEGSTNAALRLLSAPLLLDYLPVREQQLAHQLVSLFASPYGAGFNLSLEDEASGKLTLNAGLWQGDGPGTLRITCDIRYPVSCRGEEIIARIKAQIAGSELVLEDQWEDSAPFYLPANHPVISLLQESWNALSRRDDPSYAMGGLTYSKVFPRAITFGPGYQPTAENTPDFLPPGHGFPHAADETLHLPSLLQALPHYVIALIRLDGWLHHHRQK</sequence>
<gene>
    <name evidence="11" type="ORF">F3J40_11715</name>
</gene>
<evidence type="ECO:0000313" key="12">
    <source>
        <dbReference type="Proteomes" id="UP001515683"/>
    </source>
</evidence>
<evidence type="ECO:0000256" key="4">
    <source>
        <dbReference type="ARBA" id="ARBA00022670"/>
    </source>
</evidence>
<evidence type="ECO:0000256" key="9">
    <source>
        <dbReference type="ARBA" id="ARBA00023049"/>
    </source>
</evidence>
<dbReference type="InterPro" id="IPR036264">
    <property type="entry name" value="Bact_exopeptidase_dim_dom"/>
</dbReference>
<evidence type="ECO:0000256" key="10">
    <source>
        <dbReference type="ARBA" id="ARBA00023285"/>
    </source>
</evidence>
<evidence type="ECO:0000256" key="1">
    <source>
        <dbReference type="ARBA" id="ARBA00001941"/>
    </source>
</evidence>
<keyword evidence="6" id="KW-0378">Hydrolase</keyword>
<keyword evidence="9" id="KW-0482">Metalloprotease</keyword>
<dbReference type="InterPro" id="IPR010964">
    <property type="entry name" value="M20A_pepV-rel"/>
</dbReference>
<dbReference type="Gene3D" id="3.40.630.10">
    <property type="entry name" value="Zn peptidases"/>
    <property type="match status" value="1"/>
</dbReference>
<keyword evidence="8" id="KW-0224">Dipeptidase</keyword>
<dbReference type="SUPFAM" id="SSF55031">
    <property type="entry name" value="Bacterial exopeptidase dimerisation domain"/>
    <property type="match status" value="1"/>
</dbReference>
<evidence type="ECO:0000256" key="5">
    <source>
        <dbReference type="ARBA" id="ARBA00022723"/>
    </source>
</evidence>
<dbReference type="InterPro" id="IPR050072">
    <property type="entry name" value="Peptidase_M20A"/>
</dbReference>
<evidence type="ECO:0000256" key="2">
    <source>
        <dbReference type="ARBA" id="ARBA00001947"/>
    </source>
</evidence>
<proteinExistence type="inferred from homology"/>
<dbReference type="InterPro" id="IPR002933">
    <property type="entry name" value="Peptidase_M20"/>
</dbReference>
<comment type="caution">
    <text evidence="11">The sequence shown here is derived from an EMBL/GenBank/DDBJ whole genome shotgun (WGS) entry which is preliminary data.</text>
</comment>
<dbReference type="RefSeq" id="WP_167014801.1">
    <property type="nucleotide sequence ID" value="NZ_VWXF01000004.1"/>
</dbReference>
<dbReference type="NCBIfam" id="TIGR01887">
    <property type="entry name" value="dipeptidaselike"/>
    <property type="match status" value="1"/>
</dbReference>
<keyword evidence="10" id="KW-0170">Cobalt</keyword>